<name>A0ABW5G119_9PSEU</name>
<comment type="caution">
    <text evidence="3">The sequence shown here is derived from an EMBL/GenBank/DDBJ whole genome shotgun (WGS) entry which is preliminary data.</text>
</comment>
<dbReference type="PANTHER" id="PTHR37299:SF1">
    <property type="entry name" value="STAGE 0 SPORULATION PROTEIN A HOMOLOG"/>
    <property type="match status" value="1"/>
</dbReference>
<feature type="domain" description="HTH LytTR-type" evidence="2">
    <location>
        <begin position="368"/>
        <end position="475"/>
    </location>
</feature>
<keyword evidence="3" id="KW-0238">DNA-binding</keyword>
<dbReference type="RefSeq" id="WP_378267860.1">
    <property type="nucleotide sequence ID" value="NZ_JBHUKR010000015.1"/>
</dbReference>
<dbReference type="Gene3D" id="3.30.450.40">
    <property type="match status" value="1"/>
</dbReference>
<organism evidence="3 4">
    <name type="scientific">Amycolatopsis pigmentata</name>
    <dbReference type="NCBI Taxonomy" id="450801"/>
    <lineage>
        <taxon>Bacteria</taxon>
        <taxon>Bacillati</taxon>
        <taxon>Actinomycetota</taxon>
        <taxon>Actinomycetes</taxon>
        <taxon>Pseudonocardiales</taxon>
        <taxon>Pseudonocardiaceae</taxon>
        <taxon>Amycolatopsis</taxon>
    </lineage>
</organism>
<dbReference type="PANTHER" id="PTHR37299">
    <property type="entry name" value="TRANSCRIPTIONAL REGULATOR-RELATED"/>
    <property type="match status" value="1"/>
</dbReference>
<dbReference type="EMBL" id="JBHUKR010000015">
    <property type="protein sequence ID" value="MFD2419831.1"/>
    <property type="molecule type" value="Genomic_DNA"/>
</dbReference>
<sequence>MTDVPTTMRAGAGRDTRTRRGGTGVDDKVVARAWEGFTAGETVIQGVRPEILASWYRCRDQYDVDPGLTVAPGASDRTDHRLDADVLLTKLGGIAAQAGQRLEDEHGMVAVADGRGRVLASWGDPAVRARAEDSNLAPRSAWAEETTGTNGIGTALEGRGAVTVSGSEHWCEGFHQWSCAAIAIRDVVTDSPVALINVSRWAADIPAQVMSWLEKAAAGVEAEIRRRTVWEGGIVVQRFTDIASRSDGSFAGFDLGGHAIVADEAAQSLLGLRVDAPMVDAARRARPDIPELPGLIRWATERSLSSPQWTGHARLHTMGPGEVVPVSLRPVFAANQLVGVLCEFGSDEGEERYERPGETPVVPMPQRIIGVRNERVMVLAPAEIRYAEADRNTVWLSTDRGKVQAATRGLDNIERELKPFGFCRVHRRFVVNLRRVAELERGIKGELLLITDPRVPDYIPVSRRHTPEIRRLLGV</sequence>
<feature type="region of interest" description="Disordered" evidence="1">
    <location>
        <begin position="1"/>
        <end position="24"/>
    </location>
</feature>
<dbReference type="Proteomes" id="UP001597417">
    <property type="component" value="Unassembled WGS sequence"/>
</dbReference>
<keyword evidence="4" id="KW-1185">Reference proteome</keyword>
<dbReference type="SMART" id="SM00850">
    <property type="entry name" value="LytTR"/>
    <property type="match status" value="1"/>
</dbReference>
<gene>
    <name evidence="3" type="ORF">ACFSXZ_26225</name>
</gene>
<protein>
    <submittedName>
        <fullName evidence="3">LytTR family transcriptional regulator DNA-binding domain-containing protein</fullName>
    </submittedName>
</protein>
<dbReference type="PROSITE" id="PS50930">
    <property type="entry name" value="HTH_LYTTR"/>
    <property type="match status" value="1"/>
</dbReference>
<dbReference type="Pfam" id="PF04397">
    <property type="entry name" value="LytTR"/>
    <property type="match status" value="1"/>
</dbReference>
<dbReference type="Gene3D" id="2.40.50.1020">
    <property type="entry name" value="LytTr DNA-binding domain"/>
    <property type="match status" value="1"/>
</dbReference>
<evidence type="ECO:0000256" key="1">
    <source>
        <dbReference type="SAM" id="MobiDB-lite"/>
    </source>
</evidence>
<accession>A0ABW5G119</accession>
<dbReference type="InterPro" id="IPR007492">
    <property type="entry name" value="LytTR_DNA-bd_dom"/>
</dbReference>
<dbReference type="InterPro" id="IPR046947">
    <property type="entry name" value="LytR-like"/>
</dbReference>
<dbReference type="InterPro" id="IPR029016">
    <property type="entry name" value="GAF-like_dom_sf"/>
</dbReference>
<evidence type="ECO:0000313" key="3">
    <source>
        <dbReference type="EMBL" id="MFD2419831.1"/>
    </source>
</evidence>
<reference evidence="4" key="1">
    <citation type="journal article" date="2019" name="Int. J. Syst. Evol. Microbiol.">
        <title>The Global Catalogue of Microorganisms (GCM) 10K type strain sequencing project: providing services to taxonomists for standard genome sequencing and annotation.</title>
        <authorList>
            <consortium name="The Broad Institute Genomics Platform"/>
            <consortium name="The Broad Institute Genome Sequencing Center for Infectious Disease"/>
            <person name="Wu L."/>
            <person name="Ma J."/>
        </authorList>
    </citation>
    <scope>NUCLEOTIDE SEQUENCE [LARGE SCALE GENOMIC DNA]</scope>
    <source>
        <strain evidence="4">CGMCC 4.7645</strain>
    </source>
</reference>
<evidence type="ECO:0000259" key="2">
    <source>
        <dbReference type="PROSITE" id="PS50930"/>
    </source>
</evidence>
<feature type="compositionally biased region" description="Low complexity" evidence="1">
    <location>
        <begin position="1"/>
        <end position="11"/>
    </location>
</feature>
<dbReference type="GO" id="GO:0003677">
    <property type="term" value="F:DNA binding"/>
    <property type="evidence" value="ECO:0007669"/>
    <property type="project" value="UniProtKB-KW"/>
</dbReference>
<evidence type="ECO:0000313" key="4">
    <source>
        <dbReference type="Proteomes" id="UP001597417"/>
    </source>
</evidence>
<proteinExistence type="predicted"/>